<keyword evidence="4" id="KW-1133">Transmembrane helix</keyword>
<feature type="transmembrane region" description="Helical" evidence="4">
    <location>
        <begin position="6"/>
        <end position="30"/>
    </location>
</feature>
<dbReference type="RefSeq" id="WP_345063917.1">
    <property type="nucleotide sequence ID" value="NZ_BAABEX010000013.1"/>
</dbReference>
<dbReference type="PANTHER" id="PTHR45138:SF9">
    <property type="entry name" value="DIGUANYLATE CYCLASE DGCM-RELATED"/>
    <property type="match status" value="1"/>
</dbReference>
<organism evidence="6 7">
    <name type="scientific">Acidovorax lacteus</name>
    <dbReference type="NCBI Taxonomy" id="1924988"/>
    <lineage>
        <taxon>Bacteria</taxon>
        <taxon>Pseudomonadati</taxon>
        <taxon>Pseudomonadota</taxon>
        <taxon>Betaproteobacteria</taxon>
        <taxon>Burkholderiales</taxon>
        <taxon>Comamonadaceae</taxon>
        <taxon>Acidovorax</taxon>
    </lineage>
</organism>
<feature type="region of interest" description="Disordered" evidence="3">
    <location>
        <begin position="378"/>
        <end position="401"/>
    </location>
</feature>
<feature type="transmembrane region" description="Helical" evidence="4">
    <location>
        <begin position="190"/>
        <end position="209"/>
    </location>
</feature>
<sequence>MSALHVPTLAVVLTLVAFALALAVGLAAWGQREPDGLGVWGAGLALMGLSFGVLLALGWLPWPRLGLATGNALLAASYATALWALAGFRHTRWPWWRVLAPVAMVAAVSWVLADRPVLRFGVLNALFALQWVGLLLATHRWRDAMPGRGRCVLMLGAALVLAVFLLRLGALALGHTALAKPFEPHPVQSAAFLLGLTGLVVLTVGYVLMSKERVDADHVQEALIDALTGVPNRKALLEQLHRTLAQAAREQRPVAVLMLDIDRFKRVNDTWGHVAGDAVLAAVAQCLKGGLRAQDFLGRYGGEEFLVVLPGTGEVGAATLAEHLRTRVERLVVPWEPEDIRVTISIGVHVMPLATPSEMQALIDAADHAMYTAKRTGRNRVVVSGSPDELPREGSAPPREG</sequence>
<dbReference type="PROSITE" id="PS50887">
    <property type="entry name" value="GGDEF"/>
    <property type="match status" value="1"/>
</dbReference>
<dbReference type="EMBL" id="BAABEX010000013">
    <property type="protein sequence ID" value="GAA4424926.1"/>
    <property type="molecule type" value="Genomic_DNA"/>
</dbReference>
<feature type="transmembrane region" description="Helical" evidence="4">
    <location>
        <begin position="37"/>
        <end position="59"/>
    </location>
</feature>
<feature type="transmembrane region" description="Helical" evidence="4">
    <location>
        <begin position="95"/>
        <end position="112"/>
    </location>
</feature>
<feature type="transmembrane region" description="Helical" evidence="4">
    <location>
        <begin position="118"/>
        <end position="139"/>
    </location>
</feature>
<feature type="transmembrane region" description="Helical" evidence="4">
    <location>
        <begin position="65"/>
        <end position="88"/>
    </location>
</feature>
<dbReference type="EC" id="2.7.7.65" evidence="1"/>
<protein>
    <recommendedName>
        <fullName evidence="1">diguanylate cyclase</fullName>
        <ecNumber evidence="1">2.7.7.65</ecNumber>
    </recommendedName>
</protein>
<accession>A0ABP8LAU3</accession>
<evidence type="ECO:0000259" key="5">
    <source>
        <dbReference type="PROSITE" id="PS50887"/>
    </source>
</evidence>
<dbReference type="InterPro" id="IPR000160">
    <property type="entry name" value="GGDEF_dom"/>
</dbReference>
<evidence type="ECO:0000256" key="2">
    <source>
        <dbReference type="ARBA" id="ARBA00034247"/>
    </source>
</evidence>
<reference evidence="7" key="1">
    <citation type="journal article" date="2019" name="Int. J. Syst. Evol. Microbiol.">
        <title>The Global Catalogue of Microorganisms (GCM) 10K type strain sequencing project: providing services to taxonomists for standard genome sequencing and annotation.</title>
        <authorList>
            <consortium name="The Broad Institute Genomics Platform"/>
            <consortium name="The Broad Institute Genome Sequencing Center for Infectious Disease"/>
            <person name="Wu L."/>
            <person name="Ma J."/>
        </authorList>
    </citation>
    <scope>NUCLEOTIDE SEQUENCE [LARGE SCALE GENOMIC DNA]</scope>
    <source>
        <strain evidence="7">JCM 31890</strain>
    </source>
</reference>
<keyword evidence="7" id="KW-1185">Reference proteome</keyword>
<proteinExistence type="predicted"/>
<keyword evidence="4" id="KW-0472">Membrane</keyword>
<feature type="transmembrane region" description="Helical" evidence="4">
    <location>
        <begin position="151"/>
        <end position="170"/>
    </location>
</feature>
<comment type="caution">
    <text evidence="6">The sequence shown here is derived from an EMBL/GenBank/DDBJ whole genome shotgun (WGS) entry which is preliminary data.</text>
</comment>
<comment type="catalytic activity">
    <reaction evidence="2">
        <text>2 GTP = 3',3'-c-di-GMP + 2 diphosphate</text>
        <dbReference type="Rhea" id="RHEA:24898"/>
        <dbReference type="ChEBI" id="CHEBI:33019"/>
        <dbReference type="ChEBI" id="CHEBI:37565"/>
        <dbReference type="ChEBI" id="CHEBI:58805"/>
        <dbReference type="EC" id="2.7.7.65"/>
    </reaction>
</comment>
<dbReference type="PANTHER" id="PTHR45138">
    <property type="entry name" value="REGULATORY COMPONENTS OF SENSORY TRANSDUCTION SYSTEM"/>
    <property type="match status" value="1"/>
</dbReference>
<dbReference type="SUPFAM" id="SSF55073">
    <property type="entry name" value="Nucleotide cyclase"/>
    <property type="match status" value="1"/>
</dbReference>
<dbReference type="Pfam" id="PF00990">
    <property type="entry name" value="GGDEF"/>
    <property type="match status" value="1"/>
</dbReference>
<name>A0ABP8LAU3_9BURK</name>
<dbReference type="NCBIfam" id="TIGR00254">
    <property type="entry name" value="GGDEF"/>
    <property type="match status" value="1"/>
</dbReference>
<evidence type="ECO:0000256" key="4">
    <source>
        <dbReference type="SAM" id="Phobius"/>
    </source>
</evidence>
<keyword evidence="4" id="KW-0812">Transmembrane</keyword>
<evidence type="ECO:0000256" key="3">
    <source>
        <dbReference type="SAM" id="MobiDB-lite"/>
    </source>
</evidence>
<dbReference type="Proteomes" id="UP001501788">
    <property type="component" value="Unassembled WGS sequence"/>
</dbReference>
<gene>
    <name evidence="6" type="ORF">GCM10023090_19090</name>
</gene>
<evidence type="ECO:0000256" key="1">
    <source>
        <dbReference type="ARBA" id="ARBA00012528"/>
    </source>
</evidence>
<feature type="domain" description="GGDEF" evidence="5">
    <location>
        <begin position="252"/>
        <end position="386"/>
    </location>
</feature>
<dbReference type="InterPro" id="IPR050469">
    <property type="entry name" value="Diguanylate_Cyclase"/>
</dbReference>
<dbReference type="Gene3D" id="3.30.70.270">
    <property type="match status" value="1"/>
</dbReference>
<dbReference type="SMART" id="SM00267">
    <property type="entry name" value="GGDEF"/>
    <property type="match status" value="1"/>
</dbReference>
<dbReference type="InterPro" id="IPR043128">
    <property type="entry name" value="Rev_trsase/Diguanyl_cyclase"/>
</dbReference>
<dbReference type="InterPro" id="IPR029787">
    <property type="entry name" value="Nucleotide_cyclase"/>
</dbReference>
<evidence type="ECO:0000313" key="7">
    <source>
        <dbReference type="Proteomes" id="UP001501788"/>
    </source>
</evidence>
<evidence type="ECO:0000313" key="6">
    <source>
        <dbReference type="EMBL" id="GAA4424926.1"/>
    </source>
</evidence>
<dbReference type="CDD" id="cd01949">
    <property type="entry name" value="GGDEF"/>
    <property type="match status" value="1"/>
</dbReference>